<dbReference type="Gene3D" id="3.10.10.10">
    <property type="entry name" value="HIV Type 1 Reverse Transcriptase, subunit A, domain 1"/>
    <property type="match status" value="1"/>
</dbReference>
<dbReference type="Gene3D" id="3.30.420.10">
    <property type="entry name" value="Ribonuclease H-like superfamily/Ribonuclease H"/>
    <property type="match status" value="1"/>
</dbReference>
<feature type="domain" description="Integrase catalytic" evidence="4">
    <location>
        <begin position="481"/>
        <end position="649"/>
    </location>
</feature>
<evidence type="ECO:0000259" key="3">
    <source>
        <dbReference type="PROSITE" id="PS50878"/>
    </source>
</evidence>
<dbReference type="InterPro" id="IPR036397">
    <property type="entry name" value="RNaseH_sf"/>
</dbReference>
<name>A0A0K0FGL0_STRVS</name>
<evidence type="ECO:0000259" key="4">
    <source>
        <dbReference type="PROSITE" id="PS50994"/>
    </source>
</evidence>
<dbReference type="InterPro" id="IPR043128">
    <property type="entry name" value="Rev_trsase/Diguanyl_cyclase"/>
</dbReference>
<dbReference type="Pfam" id="PF17919">
    <property type="entry name" value="RT_RNaseH_2"/>
    <property type="match status" value="1"/>
</dbReference>
<accession>A0A0K0FGL0</accession>
<dbReference type="GO" id="GO:0015074">
    <property type="term" value="P:DNA integration"/>
    <property type="evidence" value="ECO:0007669"/>
    <property type="project" value="InterPro"/>
</dbReference>
<evidence type="ECO:0000256" key="2">
    <source>
        <dbReference type="ARBA" id="ARBA00023268"/>
    </source>
</evidence>
<dbReference type="InterPro" id="IPR050951">
    <property type="entry name" value="Retrovirus_Pol_polyprotein"/>
</dbReference>
<evidence type="ECO:0000256" key="1">
    <source>
        <dbReference type="ARBA" id="ARBA00012493"/>
    </source>
</evidence>
<dbReference type="WBParaSite" id="SVE_0801500.1">
    <property type="protein sequence ID" value="SVE_0801500.1"/>
    <property type="gene ID" value="SVE_0801500"/>
</dbReference>
<sequence length="747" mass="86986">MNLLLTPKQDGNYRCCLDCRPLNKAIRNFDFRMPVIRDKVELLSNDKYYSVIDLIQYFNQIELQDDDKQLFGFRDSEGIPYVFKRLLFGVKTGIAIAQAVINQILEECLKFCFSYIDDIIIMSKNSLEEHYEHIEKVLQALKKANLKVNKRKSVFDATQVNFIGFTFCQNGMVPNNYALETLDRMPPPQSLKSLRRYLGKINFYRNHLPNLSKIELPMLDLLKKGKEFNWTVECQKAYDDVKLLLKNACRLSLPDFSLPFQLYTDASGDCFGSALMQKRKNKDGKETMVPLGFYSRRNPLRVTFQPAVKLELQCICESMKHFRQWVAGGFTIIHTDHLPLVKLVEKNSDPNIFRYGERNVVADCISRMYLRRTTEEKDNSKKRNETLPKDNVVFRNKKKSRVKKMPTMKKLEKNVNVQKIVLDGKNVESLEMEKNEPTEDEKLKKNWKTLRKDLKSYLTRCQTCLKRNQTFKTCDVEKSVYASRPWEVVNIDVLGPLQVDEYEMKHIVGIIDLNTKYLILESVPDFTTNKILGALERSLFFKYGAPERIRTDNAPYLKADVMKTITKEYGSVIDYGTPYLHTSSTHIERAFRTIENQLSKEANGSYTGWSKLVPQIAFHYNCMTHGTIKKLLFKMMHGFNPLFKYDFEKNKDKILNVSDQDTGPYAREKSFQLARLTAEAIHEENRDKFVMKYTPGYVITGCKENSFFIKKAHLRGRPKLVHRDHIKVDTSIHKKNEKVKVGKVNSV</sequence>
<evidence type="ECO:0000313" key="6">
    <source>
        <dbReference type="WBParaSite" id="SVE_0801500.1"/>
    </source>
</evidence>
<dbReference type="GO" id="GO:0003964">
    <property type="term" value="F:RNA-directed DNA polymerase activity"/>
    <property type="evidence" value="ECO:0007669"/>
    <property type="project" value="UniProtKB-EC"/>
</dbReference>
<dbReference type="PROSITE" id="PS50878">
    <property type="entry name" value="RT_POL"/>
    <property type="match status" value="1"/>
</dbReference>
<dbReference type="SUPFAM" id="SSF56672">
    <property type="entry name" value="DNA/RNA polymerases"/>
    <property type="match status" value="1"/>
</dbReference>
<dbReference type="PANTHER" id="PTHR37984">
    <property type="entry name" value="PROTEIN CBG26694"/>
    <property type="match status" value="1"/>
</dbReference>
<dbReference type="InterPro" id="IPR000477">
    <property type="entry name" value="RT_dom"/>
</dbReference>
<reference evidence="5" key="1">
    <citation type="submission" date="2014-07" db="EMBL/GenBank/DDBJ databases">
        <authorList>
            <person name="Martin A.A"/>
            <person name="De Silva N."/>
        </authorList>
    </citation>
    <scope>NUCLEOTIDE SEQUENCE</scope>
</reference>
<reference evidence="6" key="2">
    <citation type="submission" date="2015-08" db="UniProtKB">
        <authorList>
            <consortium name="WormBaseParasite"/>
        </authorList>
    </citation>
    <scope>IDENTIFICATION</scope>
</reference>
<dbReference type="PANTHER" id="PTHR37984:SF5">
    <property type="entry name" value="PROTEIN NYNRIN-LIKE"/>
    <property type="match status" value="1"/>
</dbReference>
<keyword evidence="5" id="KW-1185">Reference proteome</keyword>
<dbReference type="AlphaFoldDB" id="A0A0K0FGL0"/>
<protein>
    <recommendedName>
        <fullName evidence="1">RNA-directed DNA polymerase</fullName>
        <ecNumber evidence="1">2.7.7.49</ecNumber>
    </recommendedName>
</protein>
<keyword evidence="2" id="KW-0511">Multifunctional enzyme</keyword>
<dbReference type="Pfam" id="PF00078">
    <property type="entry name" value="RVT_1"/>
    <property type="match status" value="1"/>
</dbReference>
<dbReference type="Gene3D" id="3.30.70.270">
    <property type="match status" value="2"/>
</dbReference>
<dbReference type="STRING" id="75913.A0A0K0FGL0"/>
<dbReference type="InterPro" id="IPR001584">
    <property type="entry name" value="Integrase_cat-core"/>
</dbReference>
<dbReference type="InterPro" id="IPR012337">
    <property type="entry name" value="RNaseH-like_sf"/>
</dbReference>
<dbReference type="SUPFAM" id="SSF53098">
    <property type="entry name" value="Ribonuclease H-like"/>
    <property type="match status" value="1"/>
</dbReference>
<dbReference type="CDD" id="cd01647">
    <property type="entry name" value="RT_LTR"/>
    <property type="match status" value="1"/>
</dbReference>
<dbReference type="FunFam" id="3.30.70.270:FF:000020">
    <property type="entry name" value="Transposon Tf2-6 polyprotein-like Protein"/>
    <property type="match status" value="1"/>
</dbReference>
<dbReference type="Proteomes" id="UP000035680">
    <property type="component" value="Unassembled WGS sequence"/>
</dbReference>
<dbReference type="GO" id="GO:0003676">
    <property type="term" value="F:nucleic acid binding"/>
    <property type="evidence" value="ECO:0007669"/>
    <property type="project" value="InterPro"/>
</dbReference>
<feature type="domain" description="Reverse transcriptase" evidence="3">
    <location>
        <begin position="1"/>
        <end position="167"/>
    </location>
</feature>
<evidence type="ECO:0000313" key="5">
    <source>
        <dbReference type="Proteomes" id="UP000035680"/>
    </source>
</evidence>
<dbReference type="EC" id="2.7.7.49" evidence="1"/>
<dbReference type="GO" id="GO:0042575">
    <property type="term" value="C:DNA polymerase complex"/>
    <property type="evidence" value="ECO:0007669"/>
    <property type="project" value="UniProtKB-ARBA"/>
</dbReference>
<dbReference type="InterPro" id="IPR043502">
    <property type="entry name" value="DNA/RNA_pol_sf"/>
</dbReference>
<dbReference type="InterPro" id="IPR041577">
    <property type="entry name" value="RT_RNaseH_2"/>
</dbReference>
<proteinExistence type="predicted"/>
<organism evidence="5 6">
    <name type="scientific">Strongyloides venezuelensis</name>
    <name type="common">Threadworm</name>
    <dbReference type="NCBI Taxonomy" id="75913"/>
    <lineage>
        <taxon>Eukaryota</taxon>
        <taxon>Metazoa</taxon>
        <taxon>Ecdysozoa</taxon>
        <taxon>Nematoda</taxon>
        <taxon>Chromadorea</taxon>
        <taxon>Rhabditida</taxon>
        <taxon>Tylenchina</taxon>
        <taxon>Panagrolaimomorpha</taxon>
        <taxon>Strongyloidoidea</taxon>
        <taxon>Strongyloididae</taxon>
        <taxon>Strongyloides</taxon>
    </lineage>
</organism>
<dbReference type="PROSITE" id="PS50994">
    <property type="entry name" value="INTEGRASE"/>
    <property type="match status" value="1"/>
</dbReference>